<dbReference type="PANTHER" id="PTHR48081">
    <property type="entry name" value="AB HYDROLASE SUPERFAMILY PROTEIN C4A8.06C"/>
    <property type="match status" value="1"/>
</dbReference>
<keyword evidence="4" id="KW-1185">Reference proteome</keyword>
<keyword evidence="1 3" id="KW-0378">Hydrolase</keyword>
<dbReference type="SUPFAM" id="SSF53474">
    <property type="entry name" value="alpha/beta-Hydrolases"/>
    <property type="match status" value="1"/>
</dbReference>
<accession>A0A852XCF4</accession>
<feature type="domain" description="Alpha/beta hydrolase fold-3" evidence="2">
    <location>
        <begin position="92"/>
        <end position="310"/>
    </location>
</feature>
<dbReference type="InterPro" id="IPR013094">
    <property type="entry name" value="AB_hydrolase_3"/>
</dbReference>
<comment type="caution">
    <text evidence="3">The sequence shown here is derived from an EMBL/GenBank/DDBJ whole genome shotgun (WGS) entry which is preliminary data.</text>
</comment>
<dbReference type="Proteomes" id="UP000592181">
    <property type="component" value="Unassembled WGS sequence"/>
</dbReference>
<reference evidence="3 4" key="1">
    <citation type="submission" date="2020-07" db="EMBL/GenBank/DDBJ databases">
        <title>Sequencing the genomes of 1000 actinobacteria strains.</title>
        <authorList>
            <person name="Klenk H.-P."/>
        </authorList>
    </citation>
    <scope>NUCLEOTIDE SEQUENCE [LARGE SCALE GENOMIC DNA]</scope>
    <source>
        <strain evidence="3 4">DSM 24723</strain>
    </source>
</reference>
<dbReference type="GO" id="GO:0016787">
    <property type="term" value="F:hydrolase activity"/>
    <property type="evidence" value="ECO:0007669"/>
    <property type="project" value="UniProtKB-KW"/>
</dbReference>
<protein>
    <submittedName>
        <fullName evidence="3">Acetyl esterase</fullName>
        <ecNumber evidence="3">3.1.1.-</ecNumber>
    </submittedName>
</protein>
<organism evidence="3 4">
    <name type="scientific">Janibacter alkaliphilus</name>
    <dbReference type="NCBI Taxonomy" id="1069963"/>
    <lineage>
        <taxon>Bacteria</taxon>
        <taxon>Bacillati</taxon>
        <taxon>Actinomycetota</taxon>
        <taxon>Actinomycetes</taxon>
        <taxon>Micrococcales</taxon>
        <taxon>Intrasporangiaceae</taxon>
        <taxon>Janibacter</taxon>
    </lineage>
</organism>
<sequence>MSRRSYQGLPVRTGLLTRYLDAMGRTPIEEASLEDIRASREQVYPAWPPFSWITGPTGRGVRISDAHVRARDGHRVPVRCYAPASDRPLPLLVYLHGGGWVWGSTFMYDPLCSRLAAAVPAVVVSVDYRLAPEHRSPQAVLDCLDVVTALVQDRATVVADGVPAYDPDQVGLAGDSAGGNLSAVLAQQLRDLRGPGGEPAVRHQALIYPATDMTLASPSIRENAHAPILTEAAVHAFRAHYLGDAPTEDQLRDPLSSPLFGDLEGVAPALVQVAEKDPIRDDGTRYAAALQAAGVPVRATEYVGLPHGFASFPGACPAGKQAESELAGEIRRHLAP</sequence>
<dbReference type="PANTHER" id="PTHR48081:SF8">
    <property type="entry name" value="ALPHA_BETA HYDROLASE FOLD-3 DOMAIN-CONTAINING PROTEIN-RELATED"/>
    <property type="match status" value="1"/>
</dbReference>
<dbReference type="EC" id="3.1.1.-" evidence="3"/>
<dbReference type="EMBL" id="JACBZX010000001">
    <property type="protein sequence ID" value="NYG38134.1"/>
    <property type="molecule type" value="Genomic_DNA"/>
</dbReference>
<evidence type="ECO:0000313" key="4">
    <source>
        <dbReference type="Proteomes" id="UP000592181"/>
    </source>
</evidence>
<evidence type="ECO:0000313" key="3">
    <source>
        <dbReference type="EMBL" id="NYG38134.1"/>
    </source>
</evidence>
<dbReference type="Pfam" id="PF07859">
    <property type="entry name" value="Abhydrolase_3"/>
    <property type="match status" value="1"/>
</dbReference>
<dbReference type="InterPro" id="IPR050300">
    <property type="entry name" value="GDXG_lipolytic_enzyme"/>
</dbReference>
<dbReference type="RefSeq" id="WP_179463376.1">
    <property type="nucleotide sequence ID" value="NZ_JACBZX010000001.1"/>
</dbReference>
<evidence type="ECO:0000259" key="2">
    <source>
        <dbReference type="Pfam" id="PF07859"/>
    </source>
</evidence>
<evidence type="ECO:0000256" key="1">
    <source>
        <dbReference type="ARBA" id="ARBA00022801"/>
    </source>
</evidence>
<name>A0A852XCF4_9MICO</name>
<proteinExistence type="predicted"/>
<gene>
    <name evidence="3" type="ORF">BJY28_002603</name>
</gene>
<dbReference type="InterPro" id="IPR029058">
    <property type="entry name" value="AB_hydrolase_fold"/>
</dbReference>
<dbReference type="Gene3D" id="3.40.50.1820">
    <property type="entry name" value="alpha/beta hydrolase"/>
    <property type="match status" value="1"/>
</dbReference>
<dbReference type="AlphaFoldDB" id="A0A852XCF4"/>